<keyword evidence="2" id="KW-1185">Reference proteome</keyword>
<gene>
    <name evidence="1" type="ORF">MSG28_000488</name>
</gene>
<sequence length="1040" mass="119129">MSVEQKVPGYMAQLLDALGWNQGTRIPLANPDNEVLETLLINRQNEIQSLKEALALQNQKRDDLNKYKHHVHTEYQENARLLFAHKQQLEQEVKLRQLSCNEADALDREINDCHKQSKDTTSRVDRLQVSIARLLKKADTLKTEVCGERGALQEWRAQLERNAGDITAIEQFTKQDVSKAKALENKRQKLKVEHDHMLDRLNQLVSNLSSEERACERISVQVIEGLEQRKQMMVMWTSAVENLRQRDTDIRHIREDYAVLEAEANNIAEQCREHQAFCDQQRSNNADALRENMGLSQQLSNTRLAYQQLMDMNVTADSEAQSLQRELSNMRNTLEKLHMENRRIMEEQHRKEMAVKAVLSKIRELKEKMADSMDKSKSSEKRVKELETILNEEERYASNLTMNQQRAMHCSFVEQQKLLALKNEEKLFHMQLKASKAIMSKLETKQRGVLRSLQSQKESLYGICYQVETIGAQVAHMEGAQAERECSAELLEREARLKEVCGRHAARVALLERHAARLHDDMRRLTRELEACSQTHVQLQSRLKSSMLTVEGGDKEARAARDEWRKRRVEEALMRLRVAHAARALAALEDHAFSADTQRLQLDAAMNERLVEIAARREMFAVQARALREDCGKLRGEIKEREQRIEQLKKRYDIFIASLGKDESGQQLSVTFFKIKFAAERAELRERGAALDVDIGRRERDISALEATLRVVHAAHRHFMHHISPLADDTPEIEQLNELTKQYYEMRDELKEILATTATLEQNLSDSTSRLTILNDKNKQLTNRHPRSVSESMPVLMVLHALAHPHTHAAVHAVGGGGKGGRRYQERSLRSETENDLESLREKLSRQEGRLQNAQDIVKHNAKRAKKLVEGIDEWRIFQLALWVRDYAEAAAAALHALADACAGAARVFSRFAALLASTDLQRHLTRHQRKLLTFVQRIIADTDIPQTKETTIEVDESIFSTSDESTKSGVSVASGYTKRLSMFRKSLAMKVQEQSLIDDIPEQARRSTVSLRVVTLGLEEALPPAPSITAPPRFQKSFR</sequence>
<protein>
    <submittedName>
        <fullName evidence="1">Uncharacterized protein</fullName>
    </submittedName>
</protein>
<name>A0ACC0K0Z9_CHOFU</name>
<proteinExistence type="predicted"/>
<comment type="caution">
    <text evidence="1">The sequence shown here is derived from an EMBL/GenBank/DDBJ whole genome shotgun (WGS) entry which is preliminary data.</text>
</comment>
<organism evidence="1 2">
    <name type="scientific">Choristoneura fumiferana</name>
    <name type="common">Spruce budworm moth</name>
    <name type="synonym">Archips fumiferana</name>
    <dbReference type="NCBI Taxonomy" id="7141"/>
    <lineage>
        <taxon>Eukaryota</taxon>
        <taxon>Metazoa</taxon>
        <taxon>Ecdysozoa</taxon>
        <taxon>Arthropoda</taxon>
        <taxon>Hexapoda</taxon>
        <taxon>Insecta</taxon>
        <taxon>Pterygota</taxon>
        <taxon>Neoptera</taxon>
        <taxon>Endopterygota</taxon>
        <taxon>Lepidoptera</taxon>
        <taxon>Glossata</taxon>
        <taxon>Ditrysia</taxon>
        <taxon>Tortricoidea</taxon>
        <taxon>Tortricidae</taxon>
        <taxon>Tortricinae</taxon>
        <taxon>Choristoneura</taxon>
    </lineage>
</organism>
<evidence type="ECO:0000313" key="1">
    <source>
        <dbReference type="EMBL" id="KAI8430065.1"/>
    </source>
</evidence>
<evidence type="ECO:0000313" key="2">
    <source>
        <dbReference type="Proteomes" id="UP001064048"/>
    </source>
</evidence>
<dbReference type="EMBL" id="CM046131">
    <property type="protein sequence ID" value="KAI8430065.1"/>
    <property type="molecule type" value="Genomic_DNA"/>
</dbReference>
<reference evidence="1 2" key="1">
    <citation type="journal article" date="2022" name="Genome Biol. Evol.">
        <title>The Spruce Budworm Genome: Reconstructing the Evolutionary History of Antifreeze Proteins.</title>
        <authorList>
            <person name="Beliveau C."/>
            <person name="Gagne P."/>
            <person name="Picq S."/>
            <person name="Vernygora O."/>
            <person name="Keeling C.I."/>
            <person name="Pinkney K."/>
            <person name="Doucet D."/>
            <person name="Wen F."/>
            <person name="Johnston J.S."/>
            <person name="Maaroufi H."/>
            <person name="Boyle B."/>
            <person name="Laroche J."/>
            <person name="Dewar K."/>
            <person name="Juretic N."/>
            <person name="Blackburn G."/>
            <person name="Nisole A."/>
            <person name="Brunet B."/>
            <person name="Brandao M."/>
            <person name="Lumley L."/>
            <person name="Duan J."/>
            <person name="Quan G."/>
            <person name="Lucarotti C.J."/>
            <person name="Roe A.D."/>
            <person name="Sperling F.A.H."/>
            <person name="Levesque R.C."/>
            <person name="Cusson M."/>
        </authorList>
    </citation>
    <scope>NUCLEOTIDE SEQUENCE [LARGE SCALE GENOMIC DNA]</scope>
    <source>
        <strain evidence="1">Glfc:IPQL:Cfum</strain>
    </source>
</reference>
<dbReference type="Proteomes" id="UP001064048">
    <property type="component" value="Chromosome Z"/>
</dbReference>
<accession>A0ACC0K0Z9</accession>